<evidence type="ECO:0000313" key="4">
    <source>
        <dbReference type="Proteomes" id="UP000559027"/>
    </source>
</evidence>
<dbReference type="Pfam" id="PF20415">
    <property type="entry name" value="DUF6699"/>
    <property type="match status" value="1"/>
</dbReference>
<sequence>MDRDLPALSRPQMNEDSPSWIDEGHQRLREHLEFPATPKSLAKALPPCLDDDGDQNQTIATSNTVQLLPDFLLFQDEALPCVDVRIAFQERIRCVAQPTITFMPEYPGYLWGAVTSHIATRDDGTRVHFEDITEPATNPAVSRMRIAIGSGGATHWLEVQRQGDASCITVADIQKTVIEWMRGASRTRRSGSPRFSDWVTLIDEDGVEIELEVWIWKGLRPLDNTLENWELEFAEEVTDC</sequence>
<protein>
    <recommendedName>
        <fullName evidence="2">DUF6699 domain-containing protein</fullName>
    </recommendedName>
</protein>
<feature type="region of interest" description="Disordered" evidence="1">
    <location>
        <begin position="1"/>
        <end position="20"/>
    </location>
</feature>
<dbReference type="Proteomes" id="UP000559027">
    <property type="component" value="Unassembled WGS sequence"/>
</dbReference>
<keyword evidence="4" id="KW-1185">Reference proteome</keyword>
<dbReference type="EMBL" id="JAACJO010000006">
    <property type="protein sequence ID" value="KAF5357172.1"/>
    <property type="molecule type" value="Genomic_DNA"/>
</dbReference>
<accession>A0A8H5LHC6</accession>
<dbReference type="InterPro" id="IPR046522">
    <property type="entry name" value="DUF6699"/>
</dbReference>
<proteinExistence type="predicted"/>
<name>A0A8H5LHC6_9AGAR</name>
<comment type="caution">
    <text evidence="3">The sequence shown here is derived from an EMBL/GenBank/DDBJ whole genome shotgun (WGS) entry which is preliminary data.</text>
</comment>
<evidence type="ECO:0000256" key="1">
    <source>
        <dbReference type="SAM" id="MobiDB-lite"/>
    </source>
</evidence>
<reference evidence="3 4" key="1">
    <citation type="journal article" date="2020" name="ISME J.">
        <title>Uncovering the hidden diversity of litter-decomposition mechanisms in mushroom-forming fungi.</title>
        <authorList>
            <person name="Floudas D."/>
            <person name="Bentzer J."/>
            <person name="Ahren D."/>
            <person name="Johansson T."/>
            <person name="Persson P."/>
            <person name="Tunlid A."/>
        </authorList>
    </citation>
    <scope>NUCLEOTIDE SEQUENCE [LARGE SCALE GENOMIC DNA]</scope>
    <source>
        <strain evidence="3 4">CBS 146.42</strain>
    </source>
</reference>
<dbReference type="OrthoDB" id="3033640at2759"/>
<organism evidence="3 4">
    <name type="scientific">Leucocoprinus leucothites</name>
    <dbReference type="NCBI Taxonomy" id="201217"/>
    <lineage>
        <taxon>Eukaryota</taxon>
        <taxon>Fungi</taxon>
        <taxon>Dikarya</taxon>
        <taxon>Basidiomycota</taxon>
        <taxon>Agaricomycotina</taxon>
        <taxon>Agaricomycetes</taxon>
        <taxon>Agaricomycetidae</taxon>
        <taxon>Agaricales</taxon>
        <taxon>Agaricineae</taxon>
        <taxon>Agaricaceae</taxon>
        <taxon>Leucocoprinus</taxon>
    </lineage>
</organism>
<evidence type="ECO:0000313" key="3">
    <source>
        <dbReference type="EMBL" id="KAF5357172.1"/>
    </source>
</evidence>
<gene>
    <name evidence="3" type="ORF">D9756_006864</name>
</gene>
<evidence type="ECO:0000259" key="2">
    <source>
        <dbReference type="Pfam" id="PF20415"/>
    </source>
</evidence>
<dbReference type="AlphaFoldDB" id="A0A8H5LHC6"/>
<feature type="domain" description="DUF6699" evidence="2">
    <location>
        <begin position="127"/>
        <end position="185"/>
    </location>
</feature>